<proteinExistence type="inferred from homology"/>
<dbReference type="Proteomes" id="UP000187455">
    <property type="component" value="Unassembled WGS sequence"/>
</dbReference>
<dbReference type="STRING" id="133383.A0A1R0H0M6"/>
<dbReference type="InterPro" id="IPR007726">
    <property type="entry name" value="SS18_N"/>
</dbReference>
<feature type="domain" description="SS18 N-terminal" evidence="2">
    <location>
        <begin position="33"/>
        <end position="81"/>
    </location>
</feature>
<dbReference type="OrthoDB" id="2530523at2759"/>
<comment type="similarity">
    <text evidence="1">Belongs to the SS18 family.</text>
</comment>
<evidence type="ECO:0000313" key="3">
    <source>
        <dbReference type="EMBL" id="OLY82678.1"/>
    </source>
</evidence>
<comment type="caution">
    <text evidence="3">The sequence shown here is derived from an EMBL/GenBank/DDBJ whole genome shotgun (WGS) entry which is preliminary data.</text>
</comment>
<protein>
    <recommendedName>
        <fullName evidence="2">SS18 N-terminal domain-containing protein</fullName>
    </recommendedName>
</protein>
<evidence type="ECO:0000313" key="4">
    <source>
        <dbReference type="Proteomes" id="UP000187455"/>
    </source>
</evidence>
<sequence length="195" mass="22680">MEKDEQPEFSTINRKTLKAYIPTIKPKIMDIVLNINEELINLCKEYQNMGLVGDFEYMIYQRKLQSNLKYMSTVADYYLNPTANEPDFSINVQGEKPKHLIQLLEQAKIEHKAYVNAWKELHLERSKEAKRTLDEADKAALLSLKQTVPCNKIVQIVCEPHDEINFDYLKDGDKDMYIPQPPFKLPTGVVLPSYK</sequence>
<reference evidence="3 4" key="1">
    <citation type="journal article" date="2016" name="Mol. Biol. Evol.">
        <title>Genome-Wide Survey of Gut Fungi (Harpellales) Reveals the First Horizontally Transferred Ubiquitin Gene from a Mosquito Host.</title>
        <authorList>
            <person name="Wang Y."/>
            <person name="White M.M."/>
            <person name="Kvist S."/>
            <person name="Moncalvo J.M."/>
        </authorList>
    </citation>
    <scope>NUCLEOTIDE SEQUENCE [LARGE SCALE GENOMIC DNA]</scope>
    <source>
        <strain evidence="3 4">ALG-7-W6</strain>
    </source>
</reference>
<evidence type="ECO:0000259" key="2">
    <source>
        <dbReference type="Pfam" id="PF05030"/>
    </source>
</evidence>
<accession>A0A1R0H0M6</accession>
<dbReference type="Pfam" id="PF05030">
    <property type="entry name" value="SSXT"/>
    <property type="match status" value="1"/>
</dbReference>
<name>A0A1R0H0M6_9FUNG</name>
<keyword evidence="4" id="KW-1185">Reference proteome</keyword>
<evidence type="ECO:0000256" key="1">
    <source>
        <dbReference type="ARBA" id="ARBA00007945"/>
    </source>
</evidence>
<dbReference type="AlphaFoldDB" id="A0A1R0H0M6"/>
<gene>
    <name evidence="3" type="ORF">AYI68_g3194</name>
</gene>
<organism evidence="3 4">
    <name type="scientific">Smittium mucronatum</name>
    <dbReference type="NCBI Taxonomy" id="133383"/>
    <lineage>
        <taxon>Eukaryota</taxon>
        <taxon>Fungi</taxon>
        <taxon>Fungi incertae sedis</taxon>
        <taxon>Zoopagomycota</taxon>
        <taxon>Kickxellomycotina</taxon>
        <taxon>Harpellomycetes</taxon>
        <taxon>Harpellales</taxon>
        <taxon>Legeriomycetaceae</taxon>
        <taxon>Smittium</taxon>
    </lineage>
</organism>
<dbReference type="EMBL" id="LSSL01001330">
    <property type="protein sequence ID" value="OLY82678.1"/>
    <property type="molecule type" value="Genomic_DNA"/>
</dbReference>